<feature type="domain" description="Aspartate/glutamate/uridylate kinase" evidence="13">
    <location>
        <begin position="2"/>
        <end position="222"/>
    </location>
</feature>
<dbReference type="Gene3D" id="3.40.1160.10">
    <property type="entry name" value="Acetylglutamate kinase-like"/>
    <property type="match status" value="1"/>
</dbReference>
<keyword evidence="4 10" id="KW-0808">Transferase</keyword>
<dbReference type="Pfam" id="PF00696">
    <property type="entry name" value="AA_kinase"/>
    <property type="match status" value="1"/>
</dbReference>
<evidence type="ECO:0000256" key="9">
    <source>
        <dbReference type="ARBA" id="ARBA00049063"/>
    </source>
</evidence>
<evidence type="ECO:0000256" key="4">
    <source>
        <dbReference type="ARBA" id="ARBA00022679"/>
    </source>
</evidence>
<dbReference type="EMBL" id="DQ118404">
    <property type="protein sequence ID" value="AAZ32486.1"/>
    <property type="molecule type" value="Genomic_DNA"/>
</dbReference>
<dbReference type="PANTHER" id="PTHR43654:SF1">
    <property type="entry name" value="ISOPENTENYL PHOSPHATE KINASE"/>
    <property type="match status" value="1"/>
</dbReference>
<dbReference type="AlphaFoldDB" id="Q3SA96"/>
<dbReference type="PIRSF" id="PIRSF016496">
    <property type="entry name" value="Kin_FomA"/>
    <property type="match status" value="1"/>
</dbReference>
<dbReference type="PANTHER" id="PTHR43654">
    <property type="entry name" value="GLUTAMATE 5-KINASE"/>
    <property type="match status" value="1"/>
</dbReference>
<dbReference type="CDD" id="cd04241">
    <property type="entry name" value="AAK_FomA-like"/>
    <property type="match status" value="1"/>
</dbReference>
<evidence type="ECO:0000256" key="1">
    <source>
        <dbReference type="ARBA" id="ARBA00010540"/>
    </source>
</evidence>
<evidence type="ECO:0000256" key="11">
    <source>
        <dbReference type="PIRSR" id="PIRSR016496-1"/>
    </source>
</evidence>
<protein>
    <recommendedName>
        <fullName evidence="3 10">Isopentenyl phosphate kinase</fullName>
        <shortName evidence="10">IPK</shortName>
        <ecNumber evidence="2 10">2.7.4.26</ecNumber>
    </recommendedName>
</protein>
<evidence type="ECO:0000256" key="2">
    <source>
        <dbReference type="ARBA" id="ARBA00012908"/>
    </source>
</evidence>
<evidence type="ECO:0000256" key="12">
    <source>
        <dbReference type="PIRSR" id="PIRSR016496-2"/>
    </source>
</evidence>
<dbReference type="InterPro" id="IPR001048">
    <property type="entry name" value="Asp/Glu/Uridylate_kinase"/>
</dbReference>
<dbReference type="EC" id="2.7.4.26" evidence="2 10"/>
<sequence>MLLIKFGGSVISDKSSYLSFRADVVKKIVDTLPKSGFMVVHGAGSFGHILAHKYDIVGGYADWKKLGFARIQRDMEELNLRLLSMMIDADIPAVSMPPHSFLTLGKEMNFDIFDRLLNYGFVPLTYGDAVFHTEKGVDICSGDLLMLELARRYKPEKTIFLTNVDGIYTHPPGHPDARLIHEFPRDKEAHTELQTRDVTGGMGYKIEVMREIAKHSKVYVINGFHPERLKNVLNDEDFVGTVIV</sequence>
<feature type="binding site" evidence="11">
    <location>
        <begin position="5"/>
        <end position="9"/>
    </location>
    <ligand>
        <name>ATP</name>
        <dbReference type="ChEBI" id="CHEBI:30616"/>
    </ligand>
</feature>
<evidence type="ECO:0000259" key="13">
    <source>
        <dbReference type="Pfam" id="PF00696"/>
    </source>
</evidence>
<comment type="similarity">
    <text evidence="1 10">Belongs to the isopentenyl phosphate kinase family.</text>
</comment>
<dbReference type="GO" id="GO:0102043">
    <property type="term" value="F:isopentenyl phosphate kinase activity"/>
    <property type="evidence" value="ECO:0007669"/>
    <property type="project" value="UniProtKB-EC"/>
</dbReference>
<dbReference type="GO" id="GO:0005829">
    <property type="term" value="C:cytosol"/>
    <property type="evidence" value="ECO:0007669"/>
    <property type="project" value="TreeGrafter"/>
</dbReference>
<dbReference type="GO" id="GO:0016114">
    <property type="term" value="P:terpenoid biosynthetic process"/>
    <property type="evidence" value="ECO:0007669"/>
    <property type="project" value="TreeGrafter"/>
</dbReference>
<feature type="binding site" evidence="11">
    <location>
        <position position="201"/>
    </location>
    <ligand>
        <name>ATP</name>
        <dbReference type="ChEBI" id="CHEBI:30616"/>
    </ligand>
</feature>
<keyword evidence="8" id="KW-0414">Isoprene biosynthesis</keyword>
<name>Q3SA96_9EURY</name>
<feature type="binding site" evidence="11">
    <location>
        <position position="43"/>
    </location>
    <ligand>
        <name>substrate</name>
    </ligand>
</feature>
<evidence type="ECO:0000256" key="6">
    <source>
        <dbReference type="ARBA" id="ARBA00022777"/>
    </source>
</evidence>
<feature type="binding site" evidence="11">
    <location>
        <position position="44"/>
    </location>
    <ligand>
        <name>ATP</name>
        <dbReference type="ChEBI" id="CHEBI:30616"/>
    </ligand>
</feature>
<evidence type="ECO:0000256" key="5">
    <source>
        <dbReference type="ARBA" id="ARBA00022741"/>
    </source>
</evidence>
<dbReference type="GO" id="GO:0005524">
    <property type="term" value="F:ATP binding"/>
    <property type="evidence" value="ECO:0007669"/>
    <property type="project" value="UniProtKB-KW"/>
</dbReference>
<evidence type="ECO:0000256" key="3">
    <source>
        <dbReference type="ARBA" id="ARBA00017267"/>
    </source>
</evidence>
<feature type="site" description="Transition state stabilizer" evidence="12">
    <location>
        <position position="14"/>
    </location>
</feature>
<evidence type="ECO:0000256" key="10">
    <source>
        <dbReference type="PIRNR" id="PIRNR016496"/>
    </source>
</evidence>
<evidence type="ECO:0000256" key="8">
    <source>
        <dbReference type="ARBA" id="ARBA00023229"/>
    </source>
</evidence>
<keyword evidence="6 10" id="KW-0418">Kinase</keyword>
<feature type="binding site" evidence="11">
    <location>
        <position position="205"/>
    </location>
    <ligand>
        <name>ATP</name>
        <dbReference type="ChEBI" id="CHEBI:30616"/>
    </ligand>
</feature>
<accession>Q3SA96</accession>
<dbReference type="InterPro" id="IPR024192">
    <property type="entry name" value="Fosfomycin_R_FomA-type"/>
</dbReference>
<keyword evidence="5 10" id="KW-0547">Nucleotide-binding</keyword>
<organism evidence="14">
    <name type="scientific">uncultured euryarchaeote Alv-FOS4</name>
    <dbReference type="NCBI Taxonomy" id="337893"/>
    <lineage>
        <taxon>Archaea</taxon>
        <taxon>Methanobacteriati</taxon>
        <taxon>Methanobacteriota</taxon>
        <taxon>environmental samples</taxon>
    </lineage>
</organism>
<evidence type="ECO:0000313" key="14">
    <source>
        <dbReference type="EMBL" id="AAZ32486.1"/>
    </source>
</evidence>
<comment type="subunit">
    <text evidence="10">Homodimer.</text>
</comment>
<feature type="binding site" evidence="11">
    <location>
        <position position="142"/>
    </location>
    <ligand>
        <name>substrate</name>
    </ligand>
</feature>
<keyword evidence="7 10" id="KW-0067">ATP-binding</keyword>
<comment type="function">
    <text evidence="10">Catalyzes the formation of isopentenyl diphosphate (IPP), the building block of all isoprenoids.</text>
</comment>
<dbReference type="GO" id="GO:0016301">
    <property type="term" value="F:kinase activity"/>
    <property type="evidence" value="ECO:0007669"/>
    <property type="project" value="UniProtKB-KW"/>
</dbReference>
<feature type="binding site" evidence="11">
    <location>
        <position position="48"/>
    </location>
    <ligand>
        <name>substrate</name>
    </ligand>
</feature>
<dbReference type="SUPFAM" id="SSF53633">
    <property type="entry name" value="Carbamate kinase-like"/>
    <property type="match status" value="1"/>
</dbReference>
<dbReference type="NCBIfam" id="NF040647">
    <property type="entry name" value="IPPK_Arch"/>
    <property type="match status" value="1"/>
</dbReference>
<reference evidence="14" key="1">
    <citation type="submission" date="2005-07" db="EMBL/GenBank/DDBJ databases">
        <title>A hyperthermophilic lifestyle for uncultured Archaea of the DHVE2 lineage: evidence from environmental genomics.</title>
        <authorList>
            <person name="Moussard H."/>
            <person name="Hennecke G."/>
            <person name="Moreira D."/>
            <person name="Jouffe V."/>
            <person name="Lopez-Garcia P."/>
            <person name="Jeanthon C."/>
        </authorList>
    </citation>
    <scope>NUCLEOTIDE SEQUENCE</scope>
</reference>
<comment type="catalytic activity">
    <reaction evidence="9 10">
        <text>isopentenyl phosphate + ATP = isopentenyl diphosphate + ADP</text>
        <dbReference type="Rhea" id="RHEA:33963"/>
        <dbReference type="ChEBI" id="CHEBI:30616"/>
        <dbReference type="ChEBI" id="CHEBI:65078"/>
        <dbReference type="ChEBI" id="CHEBI:128769"/>
        <dbReference type="ChEBI" id="CHEBI:456216"/>
        <dbReference type="EC" id="2.7.4.26"/>
    </reaction>
</comment>
<dbReference type="InterPro" id="IPR036393">
    <property type="entry name" value="AceGlu_kinase-like_sf"/>
</dbReference>
<evidence type="ECO:0000256" key="7">
    <source>
        <dbReference type="ARBA" id="ARBA00022840"/>
    </source>
</evidence>
<proteinExistence type="inferred from homology"/>